<sequence length="383" mass="41460">MGGAFGGAGCYAFFAHQDLRISIQPFTTGKALWYFFAAVSVLGAATGVFGMLATLLANRRMVKAFEAFYVVTLLTHVALIAWALIWIRQRQSDFDMACTNARGMLWLPAFADTWSCATIYRAIAITIGVGGLIWFLFNFYLSNRVIQYARELFEERSGRNYKVLGAAASREMDREQQIPLAYTGAPGTNSDDPARSGGFQHQPSYRDEIEYKNPRTSDVGSPAFNDGYGVQDASMPHNAHAVPAFNHRNSTHGLDLVNPYHQDNDYHHLQQLQQQNEYIPQPPITTTTMGESSTSVAAASYGTSSDNVGSSSGGQSFVHAKTNVIASPFDDDDYSAPPPPVATGTEYLSGSSDSKGGFPSSSTGVSSTGADEPTAHSPPSKAW</sequence>
<name>A0A9P6PYG1_9FUNG</name>
<feature type="transmembrane region" description="Helical" evidence="2">
    <location>
        <begin position="119"/>
        <end position="141"/>
    </location>
</feature>
<evidence type="ECO:0000313" key="4">
    <source>
        <dbReference type="Proteomes" id="UP000807716"/>
    </source>
</evidence>
<feature type="region of interest" description="Disordered" evidence="1">
    <location>
        <begin position="329"/>
        <end position="383"/>
    </location>
</feature>
<feature type="compositionally biased region" description="Low complexity" evidence="1">
    <location>
        <begin position="349"/>
        <end position="362"/>
    </location>
</feature>
<dbReference type="OrthoDB" id="2402744at2759"/>
<reference evidence="3" key="1">
    <citation type="journal article" date="2020" name="Fungal Divers.">
        <title>Resolving the Mortierellaceae phylogeny through synthesis of multi-gene phylogenetics and phylogenomics.</title>
        <authorList>
            <person name="Vandepol N."/>
            <person name="Liber J."/>
            <person name="Desiro A."/>
            <person name="Na H."/>
            <person name="Kennedy M."/>
            <person name="Barry K."/>
            <person name="Grigoriev I.V."/>
            <person name="Miller A.N."/>
            <person name="O'Donnell K."/>
            <person name="Stajich J.E."/>
            <person name="Bonito G."/>
        </authorList>
    </citation>
    <scope>NUCLEOTIDE SEQUENCE</scope>
    <source>
        <strain evidence="3">BC1065</strain>
    </source>
</reference>
<keyword evidence="4" id="KW-1185">Reference proteome</keyword>
<proteinExistence type="predicted"/>
<gene>
    <name evidence="3" type="ORF">DFQ27_006633</name>
</gene>
<evidence type="ECO:0000313" key="3">
    <source>
        <dbReference type="EMBL" id="KAG0254761.1"/>
    </source>
</evidence>
<evidence type="ECO:0000256" key="2">
    <source>
        <dbReference type="SAM" id="Phobius"/>
    </source>
</evidence>
<feature type="transmembrane region" description="Helical" evidence="2">
    <location>
        <begin position="67"/>
        <end position="87"/>
    </location>
</feature>
<keyword evidence="2" id="KW-1133">Transmembrane helix</keyword>
<organism evidence="3 4">
    <name type="scientific">Actinomortierella ambigua</name>
    <dbReference type="NCBI Taxonomy" id="1343610"/>
    <lineage>
        <taxon>Eukaryota</taxon>
        <taxon>Fungi</taxon>
        <taxon>Fungi incertae sedis</taxon>
        <taxon>Mucoromycota</taxon>
        <taxon>Mortierellomycotina</taxon>
        <taxon>Mortierellomycetes</taxon>
        <taxon>Mortierellales</taxon>
        <taxon>Mortierellaceae</taxon>
        <taxon>Actinomortierella</taxon>
    </lineage>
</organism>
<keyword evidence="2" id="KW-0472">Membrane</keyword>
<dbReference type="Proteomes" id="UP000807716">
    <property type="component" value="Unassembled WGS sequence"/>
</dbReference>
<dbReference type="EMBL" id="JAAAJB010000498">
    <property type="protein sequence ID" value="KAG0254761.1"/>
    <property type="molecule type" value="Genomic_DNA"/>
</dbReference>
<accession>A0A9P6PYG1</accession>
<keyword evidence="2" id="KW-0812">Transmembrane</keyword>
<comment type="caution">
    <text evidence="3">The sequence shown here is derived from an EMBL/GenBank/DDBJ whole genome shotgun (WGS) entry which is preliminary data.</text>
</comment>
<feature type="transmembrane region" description="Helical" evidence="2">
    <location>
        <begin position="32"/>
        <end position="55"/>
    </location>
</feature>
<protein>
    <submittedName>
        <fullName evidence="3">Uncharacterized protein</fullName>
    </submittedName>
</protein>
<evidence type="ECO:0000256" key="1">
    <source>
        <dbReference type="SAM" id="MobiDB-lite"/>
    </source>
</evidence>
<dbReference type="AlphaFoldDB" id="A0A9P6PYG1"/>